<evidence type="ECO:0000313" key="5">
    <source>
        <dbReference type="Proteomes" id="UP001046870"/>
    </source>
</evidence>
<keyword evidence="5" id="KW-1185">Reference proteome</keyword>
<dbReference type="InterPro" id="IPR013106">
    <property type="entry name" value="Ig_V-set"/>
</dbReference>
<dbReference type="SUPFAM" id="SSF48726">
    <property type="entry name" value="Immunoglobulin"/>
    <property type="match status" value="1"/>
</dbReference>
<dbReference type="InterPro" id="IPR042948">
    <property type="entry name" value="TIGIT"/>
</dbReference>
<organism evidence="4 5">
    <name type="scientific">Megalops atlanticus</name>
    <name type="common">Tarpon</name>
    <name type="synonym">Clupea gigantea</name>
    <dbReference type="NCBI Taxonomy" id="7932"/>
    <lineage>
        <taxon>Eukaryota</taxon>
        <taxon>Metazoa</taxon>
        <taxon>Chordata</taxon>
        <taxon>Craniata</taxon>
        <taxon>Vertebrata</taxon>
        <taxon>Euteleostomi</taxon>
        <taxon>Actinopterygii</taxon>
        <taxon>Neopterygii</taxon>
        <taxon>Teleostei</taxon>
        <taxon>Elopiformes</taxon>
        <taxon>Megalopidae</taxon>
        <taxon>Megalops</taxon>
    </lineage>
</organism>
<gene>
    <name evidence="4" type="ORF">MATL_G00048150</name>
</gene>
<evidence type="ECO:0000256" key="2">
    <source>
        <dbReference type="SAM" id="Phobius"/>
    </source>
</evidence>
<dbReference type="PANTHER" id="PTHR47734:SF1">
    <property type="entry name" value="T-CELL IMMUNORECEPTOR WITH IG AND ITIM DOMAINS"/>
    <property type="match status" value="1"/>
</dbReference>
<dbReference type="InterPro" id="IPR036179">
    <property type="entry name" value="Ig-like_dom_sf"/>
</dbReference>
<comment type="caution">
    <text evidence="4">The sequence shown here is derived from an EMBL/GenBank/DDBJ whole genome shotgun (WGS) entry which is preliminary data.</text>
</comment>
<feature type="domain" description="Ig-like" evidence="3">
    <location>
        <begin position="6"/>
        <end position="133"/>
    </location>
</feature>
<accession>A0A9D3TIR9</accession>
<dbReference type="InterPro" id="IPR013783">
    <property type="entry name" value="Ig-like_fold"/>
</dbReference>
<proteinExistence type="predicted"/>
<dbReference type="Gene3D" id="2.60.40.10">
    <property type="entry name" value="Immunoglobulins"/>
    <property type="match status" value="1"/>
</dbReference>
<keyword evidence="2" id="KW-0812">Transmembrane</keyword>
<dbReference type="PROSITE" id="PS50835">
    <property type="entry name" value="IG_LIKE"/>
    <property type="match status" value="1"/>
</dbReference>
<dbReference type="GO" id="GO:0032695">
    <property type="term" value="P:negative regulation of interleukin-12 production"/>
    <property type="evidence" value="ECO:0007669"/>
    <property type="project" value="TreeGrafter"/>
</dbReference>
<sequence length="245" mass="26708">MKAGWPVATLLFSNRNQNTTSLLLCLIFITGSLAIKVITPGNVTAVAGNPVMLTCALDGEGKVVQVEWSRCNGQKLFIYHTDHGENVFPDYKGRISMVTASDFTLQETRANDSGPYCCALSTYPYGTLQGRLTLFVRTDAVSLSSMVSVYIVCGVLGIAALGIAVLACVMFYQGRRVKVRNPVHVAVHSGGLPQNNQSFLTKIPSPKQPRKEEEEEKNVEKEEESGAEYFNVMTSSSVMSFPNTP</sequence>
<name>A0A9D3TIR9_MEGAT</name>
<dbReference type="Proteomes" id="UP001046870">
    <property type="component" value="Chromosome 3"/>
</dbReference>
<dbReference type="SMART" id="SM00409">
    <property type="entry name" value="IG"/>
    <property type="match status" value="1"/>
</dbReference>
<dbReference type="GO" id="GO:0009986">
    <property type="term" value="C:cell surface"/>
    <property type="evidence" value="ECO:0007669"/>
    <property type="project" value="TreeGrafter"/>
</dbReference>
<dbReference type="GO" id="GO:0005102">
    <property type="term" value="F:signaling receptor binding"/>
    <property type="evidence" value="ECO:0007669"/>
    <property type="project" value="InterPro"/>
</dbReference>
<protein>
    <recommendedName>
        <fullName evidence="3">Ig-like domain-containing protein</fullName>
    </recommendedName>
</protein>
<dbReference type="GO" id="GO:0032733">
    <property type="term" value="P:positive regulation of interleukin-10 production"/>
    <property type="evidence" value="ECO:0007669"/>
    <property type="project" value="TreeGrafter"/>
</dbReference>
<feature type="compositionally biased region" description="Polar residues" evidence="1">
    <location>
        <begin position="232"/>
        <end position="245"/>
    </location>
</feature>
<dbReference type="InterPro" id="IPR003599">
    <property type="entry name" value="Ig_sub"/>
</dbReference>
<dbReference type="OrthoDB" id="8955781at2759"/>
<dbReference type="Pfam" id="PF07686">
    <property type="entry name" value="V-set"/>
    <property type="match status" value="1"/>
</dbReference>
<feature type="transmembrane region" description="Helical" evidence="2">
    <location>
        <begin position="147"/>
        <end position="172"/>
    </location>
</feature>
<evidence type="ECO:0000313" key="4">
    <source>
        <dbReference type="EMBL" id="KAG7484311.1"/>
    </source>
</evidence>
<dbReference type="PANTHER" id="PTHR47734">
    <property type="entry name" value="T-CELL IMMUNORECEPTOR WITH IG AND ITIM DOMAINS PROTEIN, TIGIT"/>
    <property type="match status" value="1"/>
</dbReference>
<keyword evidence="2" id="KW-0472">Membrane</keyword>
<reference evidence="4" key="1">
    <citation type="submission" date="2021-01" db="EMBL/GenBank/DDBJ databases">
        <authorList>
            <person name="Zahm M."/>
            <person name="Roques C."/>
            <person name="Cabau C."/>
            <person name="Klopp C."/>
            <person name="Donnadieu C."/>
            <person name="Jouanno E."/>
            <person name="Lampietro C."/>
            <person name="Louis A."/>
            <person name="Herpin A."/>
            <person name="Echchiki A."/>
            <person name="Berthelot C."/>
            <person name="Parey E."/>
            <person name="Roest-Crollius H."/>
            <person name="Braasch I."/>
            <person name="Postlethwait J."/>
            <person name="Bobe J."/>
            <person name="Montfort J."/>
            <person name="Bouchez O."/>
            <person name="Begum T."/>
            <person name="Mejri S."/>
            <person name="Adams A."/>
            <person name="Chen W.-J."/>
            <person name="Guiguen Y."/>
        </authorList>
    </citation>
    <scope>NUCLEOTIDE SEQUENCE</scope>
    <source>
        <strain evidence="4">YG-15Mar2019-1</strain>
        <tissue evidence="4">Brain</tissue>
    </source>
</reference>
<dbReference type="GO" id="GO:0050868">
    <property type="term" value="P:negative regulation of T cell activation"/>
    <property type="evidence" value="ECO:0007669"/>
    <property type="project" value="InterPro"/>
</dbReference>
<keyword evidence="2" id="KW-1133">Transmembrane helix</keyword>
<evidence type="ECO:0000259" key="3">
    <source>
        <dbReference type="PROSITE" id="PS50835"/>
    </source>
</evidence>
<dbReference type="InterPro" id="IPR007110">
    <property type="entry name" value="Ig-like_dom"/>
</dbReference>
<feature type="region of interest" description="Disordered" evidence="1">
    <location>
        <begin position="196"/>
        <end position="245"/>
    </location>
</feature>
<feature type="compositionally biased region" description="Acidic residues" evidence="1">
    <location>
        <begin position="213"/>
        <end position="226"/>
    </location>
</feature>
<dbReference type="EMBL" id="JAFDVH010000003">
    <property type="protein sequence ID" value="KAG7484311.1"/>
    <property type="molecule type" value="Genomic_DNA"/>
</dbReference>
<evidence type="ECO:0000256" key="1">
    <source>
        <dbReference type="SAM" id="MobiDB-lite"/>
    </source>
</evidence>
<dbReference type="AlphaFoldDB" id="A0A9D3TIR9"/>